<feature type="domain" description="Protein kinase" evidence="10">
    <location>
        <begin position="17"/>
        <end position="265"/>
    </location>
</feature>
<evidence type="ECO:0000313" key="12">
    <source>
        <dbReference type="Proteomes" id="UP000663452"/>
    </source>
</evidence>
<dbReference type="Gene3D" id="3.30.200.20">
    <property type="entry name" value="Phosphorylase Kinase, domain 1"/>
    <property type="match status" value="1"/>
</dbReference>
<dbReference type="PROSITE" id="PS50011">
    <property type="entry name" value="PROTEIN_KINASE_DOM"/>
    <property type="match status" value="1"/>
</dbReference>
<dbReference type="EC" id="2.7.11.1" evidence="1"/>
<evidence type="ECO:0000259" key="10">
    <source>
        <dbReference type="PROSITE" id="PS50011"/>
    </source>
</evidence>
<dbReference type="PANTHER" id="PTHR24363">
    <property type="entry name" value="SERINE/THREONINE PROTEIN KINASE"/>
    <property type="match status" value="1"/>
</dbReference>
<dbReference type="SMART" id="SM00220">
    <property type="entry name" value="S_TKc"/>
    <property type="match status" value="1"/>
</dbReference>
<evidence type="ECO:0000256" key="9">
    <source>
        <dbReference type="PROSITE-ProRule" id="PRU10141"/>
    </source>
</evidence>
<dbReference type="SUPFAM" id="SSF56112">
    <property type="entry name" value="Protein kinase-like (PK-like)"/>
    <property type="match status" value="1"/>
</dbReference>
<dbReference type="EMBL" id="CP070969">
    <property type="protein sequence ID" value="QSF42621.1"/>
    <property type="molecule type" value="Genomic_DNA"/>
</dbReference>
<dbReference type="Pfam" id="PF00069">
    <property type="entry name" value="Pkinase"/>
    <property type="match status" value="1"/>
</dbReference>
<dbReference type="Proteomes" id="UP000663452">
    <property type="component" value="Chromosome"/>
</dbReference>
<dbReference type="PROSITE" id="PS00108">
    <property type="entry name" value="PROTEIN_KINASE_ST"/>
    <property type="match status" value="1"/>
</dbReference>
<keyword evidence="12" id="KW-1185">Reference proteome</keyword>
<dbReference type="InterPro" id="IPR008271">
    <property type="entry name" value="Ser/Thr_kinase_AS"/>
</dbReference>
<evidence type="ECO:0000256" key="8">
    <source>
        <dbReference type="ARBA" id="ARBA00048679"/>
    </source>
</evidence>
<keyword evidence="4 9" id="KW-0547">Nucleotide-binding</keyword>
<evidence type="ECO:0000256" key="6">
    <source>
        <dbReference type="ARBA" id="ARBA00022840"/>
    </source>
</evidence>
<dbReference type="GO" id="GO:0004674">
    <property type="term" value="F:protein serine/threonine kinase activity"/>
    <property type="evidence" value="ECO:0007669"/>
    <property type="project" value="UniProtKB-KW"/>
</dbReference>
<evidence type="ECO:0000256" key="7">
    <source>
        <dbReference type="ARBA" id="ARBA00047899"/>
    </source>
</evidence>
<feature type="binding site" evidence="9">
    <location>
        <position position="47"/>
    </location>
    <ligand>
        <name>ATP</name>
        <dbReference type="ChEBI" id="CHEBI:30616"/>
    </ligand>
</feature>
<evidence type="ECO:0000256" key="4">
    <source>
        <dbReference type="ARBA" id="ARBA00022741"/>
    </source>
</evidence>
<keyword evidence="6 9" id="KW-0067">ATP-binding</keyword>
<reference evidence="11 12" key="1">
    <citation type="submission" date="2021-02" db="EMBL/GenBank/DDBJ databases">
        <title>Paenibacillus tianjinensis sp. nov.</title>
        <authorList>
            <person name="Liu H."/>
        </authorList>
    </citation>
    <scope>NUCLEOTIDE SEQUENCE [LARGE SCALE GENOMIC DNA]</scope>
    <source>
        <strain evidence="11 12">TB2019</strain>
    </source>
</reference>
<evidence type="ECO:0000256" key="5">
    <source>
        <dbReference type="ARBA" id="ARBA00022777"/>
    </source>
</evidence>
<proteinExistence type="predicted"/>
<dbReference type="CDD" id="cd14014">
    <property type="entry name" value="STKc_PknB_like"/>
    <property type="match status" value="1"/>
</dbReference>
<dbReference type="InterPro" id="IPR017441">
    <property type="entry name" value="Protein_kinase_ATP_BS"/>
</dbReference>
<keyword evidence="3" id="KW-0808">Transferase</keyword>
<evidence type="ECO:0000256" key="1">
    <source>
        <dbReference type="ARBA" id="ARBA00012513"/>
    </source>
</evidence>
<keyword evidence="5 11" id="KW-0418">Kinase</keyword>
<dbReference type="Gene3D" id="1.10.510.10">
    <property type="entry name" value="Transferase(Phosphotransferase) domain 1"/>
    <property type="match status" value="1"/>
</dbReference>
<keyword evidence="2 11" id="KW-0723">Serine/threonine-protein kinase</keyword>
<gene>
    <name evidence="11" type="ORF">JRJ22_14985</name>
</gene>
<dbReference type="InterPro" id="IPR011009">
    <property type="entry name" value="Kinase-like_dom_sf"/>
</dbReference>
<dbReference type="RefSeq" id="WP_206100310.1">
    <property type="nucleotide sequence ID" value="NZ_CP070969.1"/>
</dbReference>
<protein>
    <recommendedName>
        <fullName evidence="1">non-specific serine/threonine protein kinase</fullName>
        <ecNumber evidence="1">2.7.11.1</ecNumber>
    </recommendedName>
</protein>
<evidence type="ECO:0000256" key="3">
    <source>
        <dbReference type="ARBA" id="ARBA00022679"/>
    </source>
</evidence>
<evidence type="ECO:0000256" key="2">
    <source>
        <dbReference type="ARBA" id="ARBA00022527"/>
    </source>
</evidence>
<dbReference type="InterPro" id="IPR000719">
    <property type="entry name" value="Prot_kinase_dom"/>
</dbReference>
<evidence type="ECO:0000313" key="11">
    <source>
        <dbReference type="EMBL" id="QSF42621.1"/>
    </source>
</evidence>
<name>A0ABX7L503_9BACL</name>
<comment type="catalytic activity">
    <reaction evidence="8">
        <text>L-seryl-[protein] + ATP = O-phospho-L-seryl-[protein] + ADP + H(+)</text>
        <dbReference type="Rhea" id="RHEA:17989"/>
        <dbReference type="Rhea" id="RHEA-COMP:9863"/>
        <dbReference type="Rhea" id="RHEA-COMP:11604"/>
        <dbReference type="ChEBI" id="CHEBI:15378"/>
        <dbReference type="ChEBI" id="CHEBI:29999"/>
        <dbReference type="ChEBI" id="CHEBI:30616"/>
        <dbReference type="ChEBI" id="CHEBI:83421"/>
        <dbReference type="ChEBI" id="CHEBI:456216"/>
        <dbReference type="EC" id="2.7.11.1"/>
    </reaction>
</comment>
<dbReference type="PANTHER" id="PTHR24363:SF0">
    <property type="entry name" value="SERINE_THREONINE KINASE LIKE DOMAIN CONTAINING 1"/>
    <property type="match status" value="1"/>
</dbReference>
<dbReference type="PROSITE" id="PS00107">
    <property type="entry name" value="PROTEIN_KINASE_ATP"/>
    <property type="match status" value="1"/>
</dbReference>
<organism evidence="11 12">
    <name type="scientific">Paenibacillus tianjinensis</name>
    <dbReference type="NCBI Taxonomy" id="2810347"/>
    <lineage>
        <taxon>Bacteria</taxon>
        <taxon>Bacillati</taxon>
        <taxon>Bacillota</taxon>
        <taxon>Bacilli</taxon>
        <taxon>Bacillales</taxon>
        <taxon>Paenibacillaceae</taxon>
        <taxon>Paenibacillus</taxon>
    </lineage>
</organism>
<accession>A0ABX7L503</accession>
<comment type="catalytic activity">
    <reaction evidence="7">
        <text>L-threonyl-[protein] + ATP = O-phospho-L-threonyl-[protein] + ADP + H(+)</text>
        <dbReference type="Rhea" id="RHEA:46608"/>
        <dbReference type="Rhea" id="RHEA-COMP:11060"/>
        <dbReference type="Rhea" id="RHEA-COMP:11605"/>
        <dbReference type="ChEBI" id="CHEBI:15378"/>
        <dbReference type="ChEBI" id="CHEBI:30013"/>
        <dbReference type="ChEBI" id="CHEBI:30616"/>
        <dbReference type="ChEBI" id="CHEBI:61977"/>
        <dbReference type="ChEBI" id="CHEBI:456216"/>
        <dbReference type="EC" id="2.7.11.1"/>
    </reaction>
</comment>
<sequence>MIFQTKLAPGQLIGERYRIMSLIGSGGMSHVYLAEDTRLPGQRWAVKESISHHKTAGAVEAEAELLISLNHRLLPRVADFFAPDEEGYWYMIMDYIEGVTLAEAIKANTEPMDAGRIISYTRQLLEVLAFLHGQQPPIIYRDLKPANIMLTGAGGLMLIDFGIARSYRKGAGEDTEKLGTAGFAAPEQYGSGQSGPSSDLYGLGAIMLYMVSGGLYSRWVPGMEARLNAKIPEALIPVIRRLLRYHPEERFQSAEEVLQALEPLTDSVDEPSKSGMRPALSVKRHTAVVALLGVSAGLGTTHTSLAVSSGLARKGTTAWVDFSPESSVYDRICSLLDYPVHPGQPGLPEAPLSWKGIDYWRRPVQGDLTDLLNKNYTYLVLDLGTGGYAGALEEFTGSDIPLLLASGSTWRLEDTLHWLRRSRLPVHANWQICLPLAGGAAAELLSSALGGQVKVGSLPLQQDPFQHNGRLVQALGQLLAETGRLPIPAKRSGLFQKKM</sequence>